<evidence type="ECO:0000313" key="3">
    <source>
        <dbReference type="EMBL" id="SMQ68979.1"/>
    </source>
</evidence>
<dbReference type="RefSeq" id="WP_157984125.1">
    <property type="nucleotide sequence ID" value="NZ_FXWH01000001.1"/>
</dbReference>
<proteinExistence type="predicted"/>
<organism evidence="3 4">
    <name type="scientific">Pseudidiomarina planktonica</name>
    <dbReference type="NCBI Taxonomy" id="1323738"/>
    <lineage>
        <taxon>Bacteria</taxon>
        <taxon>Pseudomonadati</taxon>
        <taxon>Pseudomonadota</taxon>
        <taxon>Gammaproteobacteria</taxon>
        <taxon>Alteromonadales</taxon>
        <taxon>Idiomarinaceae</taxon>
        <taxon>Pseudidiomarina</taxon>
    </lineage>
</organism>
<evidence type="ECO:0000259" key="1">
    <source>
        <dbReference type="Pfam" id="PF09836"/>
    </source>
</evidence>
<dbReference type="InterPro" id="IPR018640">
    <property type="entry name" value="DUF2063"/>
</dbReference>
<protein>
    <submittedName>
        <fullName evidence="3">Uncharacterized protein</fullName>
    </submittedName>
</protein>
<dbReference type="Proteomes" id="UP000194450">
    <property type="component" value="Unassembled WGS sequence"/>
</dbReference>
<name>A0A1Y6F304_9GAMM</name>
<dbReference type="Gene3D" id="1.10.150.690">
    <property type="entry name" value="DUF2063"/>
    <property type="match status" value="1"/>
</dbReference>
<feature type="domain" description="NGO1945-like C-terminal" evidence="2">
    <location>
        <begin position="147"/>
        <end position="242"/>
    </location>
</feature>
<accession>A0A1Y6F304</accession>
<dbReference type="Gene3D" id="3.90.930.50">
    <property type="match status" value="1"/>
</dbReference>
<dbReference type="OrthoDB" id="4146344at2"/>
<reference evidence="4" key="1">
    <citation type="submission" date="2017-04" db="EMBL/GenBank/DDBJ databases">
        <authorList>
            <person name="Varghese N."/>
            <person name="Submissions S."/>
        </authorList>
    </citation>
    <scope>NUCLEOTIDE SEQUENCE [LARGE SCALE GENOMIC DNA]</scope>
</reference>
<feature type="domain" description="Putative DNA-binding" evidence="1">
    <location>
        <begin position="10"/>
        <end position="95"/>
    </location>
</feature>
<sequence length="252" mass="28702">MTKEYDFQKLQKRFADYLRNPEQCSFHEIAEQRRLHVYRDLIRNNLQSFLNSGFPVSRKVLGEDLWRLTGDAFRAGYQAQSPYFADISGDFVDYLQSADIEALQPYPFIRELAHYEWVELKVSLSHLPEDLAALTEESLTTAQLVVNPTAQVLRYQFPVHEVATDNQPQEPLSEALLLVVFKNAQGAVKFIQLSPLTALLLQHVQQHKALTLVELQAAMQAALPQFNPATLATGMRETLTEFGSRGLIVQRL</sequence>
<dbReference type="AlphaFoldDB" id="A0A1Y6F304"/>
<keyword evidence="4" id="KW-1185">Reference proteome</keyword>
<dbReference type="InterPro" id="IPR054098">
    <property type="entry name" value="NGO1945-like_C"/>
</dbReference>
<dbReference type="Pfam" id="PF09836">
    <property type="entry name" value="DUF2063"/>
    <property type="match status" value="1"/>
</dbReference>
<dbReference type="EMBL" id="FXWH01000001">
    <property type="protein sequence ID" value="SMQ68979.1"/>
    <property type="molecule type" value="Genomic_DNA"/>
</dbReference>
<evidence type="ECO:0000313" key="4">
    <source>
        <dbReference type="Proteomes" id="UP000194450"/>
    </source>
</evidence>
<gene>
    <name evidence="3" type="ORF">SAMN06297229_1720</name>
</gene>
<dbReference type="Pfam" id="PF22106">
    <property type="entry name" value="NGO1945_C"/>
    <property type="match status" value="1"/>
</dbReference>
<evidence type="ECO:0000259" key="2">
    <source>
        <dbReference type="Pfam" id="PF22106"/>
    </source>
</evidence>
<dbReference type="InterPro" id="IPR044922">
    <property type="entry name" value="DUF2063_N_sf"/>
</dbReference>